<dbReference type="EMBL" id="RCMG01005443">
    <property type="protein sequence ID" value="KAG2791322.1"/>
    <property type="molecule type" value="Genomic_DNA"/>
</dbReference>
<organism evidence="1 2">
    <name type="scientific">Phytophthora cactorum</name>
    <dbReference type="NCBI Taxonomy" id="29920"/>
    <lineage>
        <taxon>Eukaryota</taxon>
        <taxon>Sar</taxon>
        <taxon>Stramenopiles</taxon>
        <taxon>Oomycota</taxon>
        <taxon>Peronosporomycetes</taxon>
        <taxon>Peronosporales</taxon>
        <taxon>Peronosporaceae</taxon>
        <taxon>Phytophthora</taxon>
    </lineage>
</organism>
<evidence type="ECO:0000313" key="2">
    <source>
        <dbReference type="Proteomes" id="UP000735874"/>
    </source>
</evidence>
<dbReference type="Proteomes" id="UP000735874">
    <property type="component" value="Unassembled WGS sequence"/>
</dbReference>
<gene>
    <name evidence="1" type="ORF">PC113_g25850</name>
</gene>
<protein>
    <submittedName>
        <fullName evidence="1">Uncharacterized protein</fullName>
    </submittedName>
</protein>
<proteinExistence type="predicted"/>
<name>A0A8T0XMZ8_9STRA</name>
<evidence type="ECO:0000313" key="1">
    <source>
        <dbReference type="EMBL" id="KAG2791322.1"/>
    </source>
</evidence>
<comment type="caution">
    <text evidence="1">The sequence shown here is derived from an EMBL/GenBank/DDBJ whole genome shotgun (WGS) entry which is preliminary data.</text>
</comment>
<dbReference type="AlphaFoldDB" id="A0A8T0XMZ8"/>
<reference evidence="1" key="1">
    <citation type="submission" date="2018-10" db="EMBL/GenBank/DDBJ databases">
        <title>Effector identification in a new, highly contiguous assembly of the strawberry crown rot pathogen Phytophthora cactorum.</title>
        <authorList>
            <person name="Armitage A.D."/>
            <person name="Nellist C.F."/>
            <person name="Bates H."/>
            <person name="Vickerstaff R.J."/>
            <person name="Harrison R.J."/>
        </authorList>
    </citation>
    <scope>NUCLEOTIDE SEQUENCE</scope>
    <source>
        <strain evidence="1">15-7</strain>
    </source>
</reference>
<accession>A0A8T0XMZ8</accession>
<sequence length="105" mass="11071">MVQHLAGLASMPVQLRKSTTSACCLRIPSTVPLKILRSSAKAEAPGRSSVDSFTPVSWSCRSAWRSGLIAAVNRCGLSGQPWNTPTRCWIGCVCPSAALPTTKAA</sequence>